<evidence type="ECO:0000313" key="3">
    <source>
        <dbReference type="EMBL" id="CAG9770409.1"/>
    </source>
</evidence>
<keyword evidence="4" id="KW-1185">Reference proteome</keyword>
<dbReference type="EMBL" id="OU892282">
    <property type="protein sequence ID" value="CAG9770409.1"/>
    <property type="molecule type" value="Genomic_DNA"/>
</dbReference>
<dbReference type="Gene3D" id="1.20.1250.20">
    <property type="entry name" value="MFS general substrate transporter like domains"/>
    <property type="match status" value="2"/>
</dbReference>
<feature type="transmembrane region" description="Helical" evidence="2">
    <location>
        <begin position="367"/>
        <end position="388"/>
    </location>
</feature>
<proteinExistence type="inferred from homology"/>
<feature type="transmembrane region" description="Helical" evidence="2">
    <location>
        <begin position="72"/>
        <end position="93"/>
    </location>
</feature>
<evidence type="ECO:0000256" key="2">
    <source>
        <dbReference type="SAM" id="Phobius"/>
    </source>
</evidence>
<protein>
    <recommendedName>
        <fullName evidence="5">Major facilitator superfamily domain-containing protein 12-like</fullName>
    </recommendedName>
</protein>
<evidence type="ECO:0000313" key="4">
    <source>
        <dbReference type="Proteomes" id="UP001152799"/>
    </source>
</evidence>
<accession>A0A9N9MT22</accession>
<comment type="similarity">
    <text evidence="1">Belongs to the major facilitator superfamily.</text>
</comment>
<dbReference type="GO" id="GO:0005886">
    <property type="term" value="C:plasma membrane"/>
    <property type="evidence" value="ECO:0007669"/>
    <property type="project" value="TreeGrafter"/>
</dbReference>
<feature type="transmembrane region" description="Helical" evidence="2">
    <location>
        <begin position="252"/>
        <end position="271"/>
    </location>
</feature>
<feature type="transmembrane region" description="Helical" evidence="2">
    <location>
        <begin position="334"/>
        <end position="360"/>
    </location>
</feature>
<evidence type="ECO:0008006" key="5">
    <source>
        <dbReference type="Google" id="ProtNLM"/>
    </source>
</evidence>
<feature type="transmembrane region" description="Helical" evidence="2">
    <location>
        <begin position="100"/>
        <end position="121"/>
    </location>
</feature>
<dbReference type="Proteomes" id="UP001152799">
    <property type="component" value="Chromosome 6"/>
</dbReference>
<organism evidence="3 4">
    <name type="scientific">Ceutorhynchus assimilis</name>
    <name type="common">cabbage seed weevil</name>
    <dbReference type="NCBI Taxonomy" id="467358"/>
    <lineage>
        <taxon>Eukaryota</taxon>
        <taxon>Metazoa</taxon>
        <taxon>Ecdysozoa</taxon>
        <taxon>Arthropoda</taxon>
        <taxon>Hexapoda</taxon>
        <taxon>Insecta</taxon>
        <taxon>Pterygota</taxon>
        <taxon>Neoptera</taxon>
        <taxon>Endopterygota</taxon>
        <taxon>Coleoptera</taxon>
        <taxon>Polyphaga</taxon>
        <taxon>Cucujiformia</taxon>
        <taxon>Curculionidae</taxon>
        <taxon>Ceutorhynchinae</taxon>
        <taxon>Ceutorhynchus</taxon>
    </lineage>
</organism>
<feature type="transmembrane region" description="Helical" evidence="2">
    <location>
        <begin position="141"/>
        <end position="159"/>
    </location>
</feature>
<dbReference type="AlphaFoldDB" id="A0A9N9MT22"/>
<dbReference type="OrthoDB" id="1730117at2759"/>
<keyword evidence="2" id="KW-0812">Transmembrane</keyword>
<keyword evidence="2" id="KW-1133">Transmembrane helix</keyword>
<dbReference type="InterPro" id="IPR039672">
    <property type="entry name" value="MFS_2"/>
</dbReference>
<dbReference type="InterPro" id="IPR036259">
    <property type="entry name" value="MFS_trans_sf"/>
</dbReference>
<name>A0A9N9MT22_9CUCU</name>
<keyword evidence="2" id="KW-0472">Membrane</keyword>
<dbReference type="CDD" id="cd17491">
    <property type="entry name" value="MFS_MFSD12"/>
    <property type="match status" value="1"/>
</dbReference>
<feature type="transmembrane region" description="Helical" evidence="2">
    <location>
        <begin position="171"/>
        <end position="190"/>
    </location>
</feature>
<feature type="transmembrane region" description="Helical" evidence="2">
    <location>
        <begin position="430"/>
        <end position="451"/>
    </location>
</feature>
<dbReference type="PANTHER" id="PTHR11328:SF28">
    <property type="entry name" value="MAJOR FACILITATOR SUPERFAMILY DOMAIN-CONTAINING PROTEIN 12"/>
    <property type="match status" value="1"/>
</dbReference>
<dbReference type="PANTHER" id="PTHR11328">
    <property type="entry name" value="MAJOR FACILITATOR SUPERFAMILY DOMAIN-CONTAINING PROTEIN"/>
    <property type="match status" value="1"/>
</dbReference>
<gene>
    <name evidence="3" type="ORF">CEUTPL_LOCUS10863</name>
</gene>
<evidence type="ECO:0000256" key="1">
    <source>
        <dbReference type="ARBA" id="ARBA00008335"/>
    </source>
</evidence>
<feature type="transmembrane region" description="Helical" evidence="2">
    <location>
        <begin position="394"/>
        <end position="418"/>
    </location>
</feature>
<dbReference type="GO" id="GO:0008643">
    <property type="term" value="P:carbohydrate transport"/>
    <property type="evidence" value="ECO:0007669"/>
    <property type="project" value="InterPro"/>
</dbReference>
<sequence>MQMHNDGYEMVISESESEDPYHVDGTTPLLNNSLNKQPKKRVKFKMDQTYDYSEVYQRLPIRTYVAYGMGHILNDVCASMWFTYLLVFLHLVLNFTDTQAGALLLVGQVADALSTPFVGYFSDQGDNFWFCRYGKRKTWHLIGTFCVILTFPFIFSPCVECEAAANWSKMIYYSMFIIIFQFGWAAVQISHLSLIPEISPNEHDRTQLTAVRYGFTVVANVLVYVVTWAVLHLGGNDNNKINFTDAGKFQDIVINVMAFGAICSLLFHIFVKETNINNPGLEDVRGTRLRTDFKELFSDIQLYQVALTYMCSRLFINLTQVFITLYLHESLNMVASSLAIVPLIMYLGSLITSFSIGYINKTLGRKLTYIFGAIIGLAACLFIHWGQGDLYSQYLIYIVATLLGSASSIVLVSSLGITTDLIGTRTNSGAFVYGIMSFVDKLANGVVVIIIQGQHEGEPHLWYYRDILTYVCGGAVLLGGLAVIFWRRPLHVGETTQELLFEEDEGHETIN</sequence>
<dbReference type="Pfam" id="PF13347">
    <property type="entry name" value="MFS_2"/>
    <property type="match status" value="1"/>
</dbReference>
<feature type="transmembrane region" description="Helical" evidence="2">
    <location>
        <begin position="467"/>
        <end position="486"/>
    </location>
</feature>
<dbReference type="GO" id="GO:0015293">
    <property type="term" value="F:symporter activity"/>
    <property type="evidence" value="ECO:0007669"/>
    <property type="project" value="InterPro"/>
</dbReference>
<dbReference type="FunFam" id="1.20.1250.20:FF:000431">
    <property type="entry name" value="Predicted protein"/>
    <property type="match status" value="1"/>
</dbReference>
<dbReference type="SUPFAM" id="SSF103473">
    <property type="entry name" value="MFS general substrate transporter"/>
    <property type="match status" value="1"/>
</dbReference>
<feature type="transmembrane region" description="Helical" evidence="2">
    <location>
        <begin position="210"/>
        <end position="231"/>
    </location>
</feature>
<reference evidence="3" key="1">
    <citation type="submission" date="2022-01" db="EMBL/GenBank/DDBJ databases">
        <authorList>
            <person name="King R."/>
        </authorList>
    </citation>
    <scope>NUCLEOTIDE SEQUENCE</scope>
</reference>